<name>A0ABQ9J984_9CUCU</name>
<dbReference type="PROSITE" id="PS50262">
    <property type="entry name" value="G_PROTEIN_RECEP_F1_2"/>
    <property type="match status" value="1"/>
</dbReference>
<dbReference type="PANTHER" id="PTHR24243:SF208">
    <property type="entry name" value="PYROKININ-1 RECEPTOR"/>
    <property type="match status" value="1"/>
</dbReference>
<keyword evidence="6" id="KW-0297">G-protein coupled receptor</keyword>
<evidence type="ECO:0000256" key="1">
    <source>
        <dbReference type="ARBA" id="ARBA00004651"/>
    </source>
</evidence>
<organism evidence="14 15">
    <name type="scientific">Molorchus minor</name>
    <dbReference type="NCBI Taxonomy" id="1323400"/>
    <lineage>
        <taxon>Eukaryota</taxon>
        <taxon>Metazoa</taxon>
        <taxon>Ecdysozoa</taxon>
        <taxon>Arthropoda</taxon>
        <taxon>Hexapoda</taxon>
        <taxon>Insecta</taxon>
        <taxon>Pterygota</taxon>
        <taxon>Neoptera</taxon>
        <taxon>Endopterygota</taxon>
        <taxon>Coleoptera</taxon>
        <taxon>Polyphaga</taxon>
        <taxon>Cucujiformia</taxon>
        <taxon>Chrysomeloidea</taxon>
        <taxon>Cerambycidae</taxon>
        <taxon>Lamiinae</taxon>
        <taxon>Monochamini</taxon>
        <taxon>Molorchus</taxon>
    </lineage>
</organism>
<dbReference type="PRINTS" id="PR01565">
    <property type="entry name" value="NEUROMEDINUR"/>
</dbReference>
<comment type="subcellular location">
    <subcellularLocation>
        <location evidence="1">Cell membrane</location>
        <topology evidence="1">Multi-pass membrane protein</topology>
    </subcellularLocation>
</comment>
<comment type="caution">
    <text evidence="14">The sequence shown here is derived from an EMBL/GenBank/DDBJ whole genome shotgun (WGS) entry which is preliminary data.</text>
</comment>
<feature type="transmembrane region" description="Helical" evidence="12">
    <location>
        <begin position="27"/>
        <end position="52"/>
    </location>
</feature>
<dbReference type="InterPro" id="IPR017452">
    <property type="entry name" value="GPCR_Rhodpsn_7TM"/>
</dbReference>
<dbReference type="Gene3D" id="1.20.1070.10">
    <property type="entry name" value="Rhodopsin 7-helix transmembrane proteins"/>
    <property type="match status" value="2"/>
</dbReference>
<keyword evidence="8" id="KW-1015">Disulfide bond</keyword>
<evidence type="ECO:0000256" key="7">
    <source>
        <dbReference type="ARBA" id="ARBA00023136"/>
    </source>
</evidence>
<feature type="transmembrane region" description="Helical" evidence="12">
    <location>
        <begin position="171"/>
        <end position="196"/>
    </location>
</feature>
<keyword evidence="9" id="KW-0675">Receptor</keyword>
<evidence type="ECO:0000256" key="2">
    <source>
        <dbReference type="ARBA" id="ARBA00010663"/>
    </source>
</evidence>
<proteinExistence type="inferred from homology"/>
<keyword evidence="11" id="KW-0807">Transducer</keyword>
<dbReference type="SUPFAM" id="SSF81321">
    <property type="entry name" value="Family A G protein-coupled receptor-like"/>
    <property type="match status" value="1"/>
</dbReference>
<comment type="similarity">
    <text evidence="2">Belongs to the G-protein coupled receptor 1 family.</text>
</comment>
<dbReference type="Proteomes" id="UP001162164">
    <property type="component" value="Unassembled WGS sequence"/>
</dbReference>
<evidence type="ECO:0000313" key="14">
    <source>
        <dbReference type="EMBL" id="KAJ8974674.1"/>
    </source>
</evidence>
<keyword evidence="5 12" id="KW-1133">Transmembrane helix</keyword>
<evidence type="ECO:0000313" key="15">
    <source>
        <dbReference type="Proteomes" id="UP001162164"/>
    </source>
</evidence>
<dbReference type="InterPro" id="IPR005390">
    <property type="entry name" value="NeuromedU_rcpt"/>
</dbReference>
<evidence type="ECO:0000256" key="9">
    <source>
        <dbReference type="ARBA" id="ARBA00023170"/>
    </source>
</evidence>
<dbReference type="Pfam" id="PF00001">
    <property type="entry name" value="7tm_1"/>
    <property type="match status" value="2"/>
</dbReference>
<accession>A0ABQ9J984</accession>
<evidence type="ECO:0000256" key="6">
    <source>
        <dbReference type="ARBA" id="ARBA00023040"/>
    </source>
</evidence>
<dbReference type="PRINTS" id="PR00237">
    <property type="entry name" value="GPCRRHODOPSN"/>
</dbReference>
<evidence type="ECO:0000256" key="10">
    <source>
        <dbReference type="ARBA" id="ARBA00023180"/>
    </source>
</evidence>
<keyword evidence="4 12" id="KW-0812">Transmembrane</keyword>
<feature type="transmembrane region" description="Helical" evidence="12">
    <location>
        <begin position="132"/>
        <end position="151"/>
    </location>
</feature>
<evidence type="ECO:0000256" key="4">
    <source>
        <dbReference type="ARBA" id="ARBA00022692"/>
    </source>
</evidence>
<feature type="transmembrane region" description="Helical" evidence="12">
    <location>
        <begin position="64"/>
        <end position="89"/>
    </location>
</feature>
<evidence type="ECO:0000256" key="3">
    <source>
        <dbReference type="ARBA" id="ARBA00022475"/>
    </source>
</evidence>
<evidence type="ECO:0000256" key="8">
    <source>
        <dbReference type="ARBA" id="ARBA00023157"/>
    </source>
</evidence>
<feature type="transmembrane region" description="Helical" evidence="12">
    <location>
        <begin position="101"/>
        <end position="120"/>
    </location>
</feature>
<keyword evidence="7 12" id="KW-0472">Membrane</keyword>
<evidence type="ECO:0000259" key="13">
    <source>
        <dbReference type="PROSITE" id="PS50262"/>
    </source>
</evidence>
<keyword evidence="10" id="KW-0325">Glycoprotein</keyword>
<evidence type="ECO:0000256" key="5">
    <source>
        <dbReference type="ARBA" id="ARBA00022989"/>
    </source>
</evidence>
<keyword evidence="3" id="KW-1003">Cell membrane</keyword>
<gene>
    <name evidence="14" type="ORF">NQ317_018512</name>
</gene>
<dbReference type="EMBL" id="JAPWTJ010000950">
    <property type="protein sequence ID" value="KAJ8974674.1"/>
    <property type="molecule type" value="Genomic_DNA"/>
</dbReference>
<keyword evidence="15" id="KW-1185">Reference proteome</keyword>
<dbReference type="PANTHER" id="PTHR24243">
    <property type="entry name" value="G-PROTEIN COUPLED RECEPTOR"/>
    <property type="match status" value="1"/>
</dbReference>
<sequence>MSTTALPNETGCYEKMYGSKMEPLSSAVPVTITLVIIFTTGLAGNINTCLVISRNRAMHTATNYYLFSLAISDLLFLLFGLPFEIHYMWHRYPFLFGDYFLLYQHLPLKDIWRFVILFLAHTISNLSRTVKIIFFIWVLAIVSAIPPTIYFKILTPNECPVCGVEAAVGDIFAISSFLIFIIPMGLITVLYILIGLKLKSAQSIRTNDRTNNKSLKKVINMLGKCLKSYYMVHSCELSMWRGPTTGRYSANLTNADLSMSVCRPRFNDDSTDQVGGSDDGRHIDDIDTANTPFNTPSPTSFGIDIELIKNCYHAIAMDVIEIELIACQLILSNR</sequence>
<feature type="domain" description="G-protein coupled receptors family 1 profile" evidence="13">
    <location>
        <begin position="44"/>
        <end position="222"/>
    </location>
</feature>
<reference evidence="14" key="1">
    <citation type="journal article" date="2023" name="Insect Mol. Biol.">
        <title>Genome sequencing provides insights into the evolution of gene families encoding plant cell wall-degrading enzymes in longhorned beetles.</title>
        <authorList>
            <person name="Shin N.R."/>
            <person name="Okamura Y."/>
            <person name="Kirsch R."/>
            <person name="Pauchet Y."/>
        </authorList>
    </citation>
    <scope>NUCLEOTIDE SEQUENCE</scope>
    <source>
        <strain evidence="14">MMC_N1</strain>
    </source>
</reference>
<protein>
    <recommendedName>
        <fullName evidence="13">G-protein coupled receptors family 1 profile domain-containing protein</fullName>
    </recommendedName>
</protein>
<dbReference type="InterPro" id="IPR000276">
    <property type="entry name" value="GPCR_Rhodpsn"/>
</dbReference>
<evidence type="ECO:0000256" key="12">
    <source>
        <dbReference type="SAM" id="Phobius"/>
    </source>
</evidence>
<evidence type="ECO:0000256" key="11">
    <source>
        <dbReference type="ARBA" id="ARBA00023224"/>
    </source>
</evidence>